<protein>
    <submittedName>
        <fullName evidence="2">Uncharacterized protein</fullName>
    </submittedName>
</protein>
<accession>A0A074Z0A9</accession>
<dbReference type="EMBL" id="KL597507">
    <property type="protein sequence ID" value="KER18912.1"/>
    <property type="molecule type" value="Genomic_DNA"/>
</dbReference>
<dbReference type="GeneID" id="20329920"/>
<sequence>QRPEPASVQPPVNFGLSITGSLYTTISFAYTAAFYGPIVERSIKHLNVNGALGKPNGIRPNCIWIYDSKSRWNKVNTMPVTTRNPFGDSVCCSQLCERIALIEISHVCPRKRRKLLMCTQCWNFESETFIKIPQEWDFKVEF</sequence>
<feature type="transmembrane region" description="Helical" evidence="1">
    <location>
        <begin position="12"/>
        <end position="35"/>
    </location>
</feature>
<gene>
    <name evidence="2" type="ORF">T265_15755</name>
</gene>
<evidence type="ECO:0000256" key="1">
    <source>
        <dbReference type="SAM" id="Phobius"/>
    </source>
</evidence>
<keyword evidence="1" id="KW-1133">Transmembrane helix</keyword>
<dbReference type="CTD" id="20329920"/>
<keyword evidence="1" id="KW-0812">Transmembrane</keyword>
<reference evidence="2 3" key="1">
    <citation type="submission" date="2013-11" db="EMBL/GenBank/DDBJ databases">
        <title>Opisthorchis viverrini - life in the bile duct.</title>
        <authorList>
            <person name="Young N.D."/>
            <person name="Nagarajan N."/>
            <person name="Lin S.J."/>
            <person name="Korhonen P.K."/>
            <person name="Jex A.R."/>
            <person name="Hall R.S."/>
            <person name="Safavi-Hemami H."/>
            <person name="Kaewkong W."/>
            <person name="Bertrand D."/>
            <person name="Gao S."/>
            <person name="Seet Q."/>
            <person name="Wongkham S."/>
            <person name="Teh B.T."/>
            <person name="Wongkham C."/>
            <person name="Intapan P.M."/>
            <person name="Maleewong W."/>
            <person name="Yang X."/>
            <person name="Hu M."/>
            <person name="Wang Z."/>
            <person name="Hofmann A."/>
            <person name="Sternberg P.W."/>
            <person name="Tan P."/>
            <person name="Wang J."/>
            <person name="Gasser R.B."/>
        </authorList>
    </citation>
    <scope>NUCLEOTIDE SEQUENCE [LARGE SCALE GENOMIC DNA]</scope>
</reference>
<feature type="non-terminal residue" evidence="2">
    <location>
        <position position="142"/>
    </location>
</feature>
<organism evidence="2 3">
    <name type="scientific">Opisthorchis viverrini</name>
    <name type="common">Southeast Asian liver fluke</name>
    <dbReference type="NCBI Taxonomy" id="6198"/>
    <lineage>
        <taxon>Eukaryota</taxon>
        <taxon>Metazoa</taxon>
        <taxon>Spiralia</taxon>
        <taxon>Lophotrochozoa</taxon>
        <taxon>Platyhelminthes</taxon>
        <taxon>Trematoda</taxon>
        <taxon>Digenea</taxon>
        <taxon>Opisthorchiida</taxon>
        <taxon>Opisthorchiata</taxon>
        <taxon>Opisthorchiidae</taxon>
        <taxon>Opisthorchis</taxon>
    </lineage>
</organism>
<dbReference type="RefSeq" id="XP_009177341.1">
    <property type="nucleotide sequence ID" value="XM_009179077.1"/>
</dbReference>
<feature type="non-terminal residue" evidence="2">
    <location>
        <position position="1"/>
    </location>
</feature>
<keyword evidence="3" id="KW-1185">Reference proteome</keyword>
<dbReference type="Proteomes" id="UP000054324">
    <property type="component" value="Unassembled WGS sequence"/>
</dbReference>
<keyword evidence="1" id="KW-0472">Membrane</keyword>
<evidence type="ECO:0000313" key="3">
    <source>
        <dbReference type="Proteomes" id="UP000054324"/>
    </source>
</evidence>
<evidence type="ECO:0000313" key="2">
    <source>
        <dbReference type="EMBL" id="KER18912.1"/>
    </source>
</evidence>
<proteinExistence type="predicted"/>
<dbReference type="KEGG" id="ovi:T265_15755"/>
<name>A0A074Z0A9_OPIVI</name>
<dbReference type="AlphaFoldDB" id="A0A074Z0A9"/>